<gene>
    <name evidence="2" type="ORF">FHT01_002664</name>
</gene>
<evidence type="ECO:0000256" key="1">
    <source>
        <dbReference type="SAM" id="SignalP"/>
    </source>
</evidence>
<name>A0ABX0U7B9_9SPHN</name>
<evidence type="ECO:0000313" key="3">
    <source>
        <dbReference type="Proteomes" id="UP000788153"/>
    </source>
</evidence>
<keyword evidence="3" id="KW-1185">Reference proteome</keyword>
<dbReference type="Proteomes" id="UP000788153">
    <property type="component" value="Unassembled WGS sequence"/>
</dbReference>
<proteinExistence type="predicted"/>
<reference evidence="2 3" key="1">
    <citation type="submission" date="2020-03" db="EMBL/GenBank/DDBJ databases">
        <title>Genomic Encyclopedia of Type Strains, Phase IV (KMG-IV): sequencing the most valuable type-strain genomes for metagenomic binning, comparative biology and taxonomic classification.</title>
        <authorList>
            <person name="Goeker M."/>
        </authorList>
    </citation>
    <scope>NUCLEOTIDE SEQUENCE [LARGE SCALE GENOMIC DNA]</scope>
    <source>
        <strain evidence="2 3">DSM 22753</strain>
    </source>
</reference>
<organism evidence="2 3">
    <name type="scientific">Sphingomonas japonica</name>
    <dbReference type="NCBI Taxonomy" id="511662"/>
    <lineage>
        <taxon>Bacteria</taxon>
        <taxon>Pseudomonadati</taxon>
        <taxon>Pseudomonadota</taxon>
        <taxon>Alphaproteobacteria</taxon>
        <taxon>Sphingomonadales</taxon>
        <taxon>Sphingomonadaceae</taxon>
        <taxon>Sphingomonas</taxon>
    </lineage>
</organism>
<evidence type="ECO:0000313" key="2">
    <source>
        <dbReference type="EMBL" id="NIJ25122.1"/>
    </source>
</evidence>
<feature type="chain" id="PRO_5046167873" evidence="1">
    <location>
        <begin position="25"/>
        <end position="94"/>
    </location>
</feature>
<dbReference type="RefSeq" id="WP_166745515.1">
    <property type="nucleotide sequence ID" value="NZ_BAAAEV010000001.1"/>
</dbReference>
<sequence length="94" mass="9134">MRIVKFAVIAAATAGMMSSAVAYAGQSTRSGSALPTAKAQTAPVSGVRSSANLKKKSNLGAEGAVIGVAAAAAIGLGIYVAVDEEDGPEVDSPG</sequence>
<dbReference type="EMBL" id="JAASQP010000001">
    <property type="protein sequence ID" value="NIJ25122.1"/>
    <property type="molecule type" value="Genomic_DNA"/>
</dbReference>
<feature type="signal peptide" evidence="1">
    <location>
        <begin position="1"/>
        <end position="24"/>
    </location>
</feature>
<comment type="caution">
    <text evidence="2">The sequence shown here is derived from an EMBL/GenBank/DDBJ whole genome shotgun (WGS) entry which is preliminary data.</text>
</comment>
<protein>
    <submittedName>
        <fullName evidence="2">Uncharacterized protein</fullName>
    </submittedName>
</protein>
<keyword evidence="1" id="KW-0732">Signal</keyword>
<accession>A0ABX0U7B9</accession>